<reference evidence="7 8" key="1">
    <citation type="journal article" date="2011" name="Genome Biol.">
        <title>Comparative genome sequence analysis underscores mycoparasitism as the ancestral life style of Trichoderma.</title>
        <authorList>
            <person name="Kubicek C.P."/>
            <person name="Herrera-Estrella A."/>
            <person name="Seidl-Seiboth V."/>
            <person name="Martinez D.A."/>
            <person name="Druzhinina I.S."/>
            <person name="Thon M."/>
            <person name="Zeilinger S."/>
            <person name="Casas-Flores S."/>
            <person name="Horwitz B.A."/>
            <person name="Mukherjee P.K."/>
            <person name="Mukherjee M."/>
            <person name="Kredics L."/>
            <person name="Alcaraz L.D."/>
            <person name="Aerts A."/>
            <person name="Antal Z."/>
            <person name="Atanasova L."/>
            <person name="Cervantes-Badillo M.G."/>
            <person name="Challacombe J."/>
            <person name="Chertkov O."/>
            <person name="McCluskey K."/>
            <person name="Coulpier F."/>
            <person name="Deshpande N."/>
            <person name="von Doehren H."/>
            <person name="Ebbole D.J."/>
            <person name="Esquivel-Naranjo E.U."/>
            <person name="Fekete E."/>
            <person name="Flipphi M."/>
            <person name="Glaser F."/>
            <person name="Gomez-Rodriguez E.Y."/>
            <person name="Gruber S."/>
            <person name="Han C."/>
            <person name="Henrissat B."/>
            <person name="Hermosa R."/>
            <person name="Hernandez-Onate M."/>
            <person name="Karaffa L."/>
            <person name="Kosti I."/>
            <person name="Le Crom S."/>
            <person name="Lindquist E."/>
            <person name="Lucas S."/>
            <person name="Luebeck M."/>
            <person name="Luebeck P.S."/>
            <person name="Margeot A."/>
            <person name="Metz B."/>
            <person name="Misra M."/>
            <person name="Nevalainen H."/>
            <person name="Omann M."/>
            <person name="Packer N."/>
            <person name="Perrone G."/>
            <person name="Uresti-Rivera E.E."/>
            <person name="Salamov A."/>
            <person name="Schmoll M."/>
            <person name="Seiboth B."/>
            <person name="Shapiro H."/>
            <person name="Sukno S."/>
            <person name="Tamayo-Ramos J.A."/>
            <person name="Tisch D."/>
            <person name="Wiest A."/>
            <person name="Wilkinson H.H."/>
            <person name="Zhang M."/>
            <person name="Coutinho P.M."/>
            <person name="Kenerley C.M."/>
            <person name="Monte E."/>
            <person name="Baker S.E."/>
            <person name="Grigoriev I.V."/>
        </authorList>
    </citation>
    <scope>NUCLEOTIDE SEQUENCE [LARGE SCALE GENOMIC DNA]</scope>
    <source>
        <strain evidence="8">Gv29-8 / FGSC 10586</strain>
    </source>
</reference>
<dbReference type="SUPFAM" id="SSF103473">
    <property type="entry name" value="MFS general substrate transporter"/>
    <property type="match status" value="1"/>
</dbReference>
<feature type="transmembrane region" description="Helical" evidence="5">
    <location>
        <begin position="477"/>
        <end position="499"/>
    </location>
</feature>
<evidence type="ECO:0000256" key="4">
    <source>
        <dbReference type="ARBA" id="ARBA00023136"/>
    </source>
</evidence>
<comment type="caution">
    <text evidence="7">The sequence shown here is derived from an EMBL/GenBank/DDBJ whole genome shotgun (WGS) entry which is preliminary data.</text>
</comment>
<dbReference type="GO" id="GO:0022857">
    <property type="term" value="F:transmembrane transporter activity"/>
    <property type="evidence" value="ECO:0007669"/>
    <property type="project" value="InterPro"/>
</dbReference>
<feature type="transmembrane region" description="Helical" evidence="5">
    <location>
        <begin position="246"/>
        <end position="265"/>
    </location>
</feature>
<feature type="transmembrane region" description="Helical" evidence="5">
    <location>
        <begin position="215"/>
        <end position="234"/>
    </location>
</feature>
<feature type="transmembrane region" description="Helical" evidence="5">
    <location>
        <begin position="28"/>
        <end position="50"/>
    </location>
</feature>
<dbReference type="PANTHER" id="PTHR23501">
    <property type="entry name" value="MAJOR FACILITATOR SUPERFAMILY"/>
    <property type="match status" value="1"/>
</dbReference>
<proteinExistence type="predicted"/>
<dbReference type="Proteomes" id="UP000007115">
    <property type="component" value="Unassembled WGS sequence"/>
</dbReference>
<dbReference type="eggNOG" id="KOG0254">
    <property type="taxonomic scope" value="Eukaryota"/>
</dbReference>
<evidence type="ECO:0000313" key="8">
    <source>
        <dbReference type="Proteomes" id="UP000007115"/>
    </source>
</evidence>
<evidence type="ECO:0000313" key="7">
    <source>
        <dbReference type="EMBL" id="EHK20581.1"/>
    </source>
</evidence>
<dbReference type="EMBL" id="ABDF02000079">
    <property type="protein sequence ID" value="EHK20581.1"/>
    <property type="molecule type" value="Genomic_DNA"/>
</dbReference>
<organism evidence="7 8">
    <name type="scientific">Hypocrea virens (strain Gv29-8 / FGSC 10586)</name>
    <name type="common">Gliocladium virens</name>
    <name type="synonym">Trichoderma virens</name>
    <dbReference type="NCBI Taxonomy" id="413071"/>
    <lineage>
        <taxon>Eukaryota</taxon>
        <taxon>Fungi</taxon>
        <taxon>Dikarya</taxon>
        <taxon>Ascomycota</taxon>
        <taxon>Pezizomycotina</taxon>
        <taxon>Sordariomycetes</taxon>
        <taxon>Hypocreomycetidae</taxon>
        <taxon>Hypocreales</taxon>
        <taxon>Hypocreaceae</taxon>
        <taxon>Trichoderma</taxon>
    </lineage>
</organism>
<feature type="transmembrane region" description="Helical" evidence="5">
    <location>
        <begin position="412"/>
        <end position="436"/>
    </location>
</feature>
<dbReference type="InterPro" id="IPR011701">
    <property type="entry name" value="MFS"/>
</dbReference>
<keyword evidence="8" id="KW-1185">Reference proteome</keyword>
<dbReference type="Pfam" id="PF07690">
    <property type="entry name" value="MFS_1"/>
    <property type="match status" value="1"/>
</dbReference>
<feature type="transmembrane region" description="Helical" evidence="5">
    <location>
        <begin position="144"/>
        <end position="165"/>
    </location>
</feature>
<name>G9MYF9_HYPVG</name>
<dbReference type="HOGENOM" id="CLU_000960_22_1_1"/>
<dbReference type="InParanoid" id="G9MYF9"/>
<keyword evidence="2 5" id="KW-0812">Transmembrane</keyword>
<dbReference type="GeneID" id="25791820"/>
<dbReference type="OrthoDB" id="2985014at2759"/>
<feature type="transmembrane region" description="Helical" evidence="5">
    <location>
        <begin position="111"/>
        <end position="132"/>
    </location>
</feature>
<dbReference type="InterPro" id="IPR020846">
    <property type="entry name" value="MFS_dom"/>
</dbReference>
<dbReference type="Gene3D" id="1.20.1250.20">
    <property type="entry name" value="MFS general substrate transporter like domains"/>
    <property type="match status" value="1"/>
</dbReference>
<evidence type="ECO:0000259" key="6">
    <source>
        <dbReference type="PROSITE" id="PS50850"/>
    </source>
</evidence>
<keyword evidence="4 5" id="KW-0472">Membrane</keyword>
<feature type="domain" description="Major facilitator superfamily (MFS) profile" evidence="6">
    <location>
        <begin position="1"/>
        <end position="504"/>
    </location>
</feature>
<feature type="transmembrane region" description="Helical" evidence="5">
    <location>
        <begin position="379"/>
        <end position="400"/>
    </location>
</feature>
<feature type="transmembrane region" description="Helical" evidence="5">
    <location>
        <begin position="353"/>
        <end position="373"/>
    </location>
</feature>
<dbReference type="STRING" id="413071.G9MYF9"/>
<evidence type="ECO:0000256" key="5">
    <source>
        <dbReference type="SAM" id="Phobius"/>
    </source>
</evidence>
<sequence length="512" mass="54703">MTIQADAEKSRHEVSSESVIQPYHRAQFFITILADSAFPAVVVPTLTLYFGTLEDVGWYLSTYRLASGSFQLLFGKLYALLGPKPLVLTSLAVFSAGSLLSALATKSYIFILARGVTGLATAGVTSGAFAIIIQAAPLGSRPKYASIGGAAEAVASLIAPVIGGLLIDRLGWQWCFFIELPLIGAVFAMIAFCFKPTEKKSDTGNIDWRRLLRHLDLAGTALFVAGFTTLVLAVQMGGNKYPWSDWRVLVPLGVSIALLFAFAALQYHLGDRGTLPPRIIRRRSMLFGFLFACCNNGALSVIEYYIPIYLQIVRGLEATTSGFMTLPIGAGLILSLPLAGFLTSFFGYCNQFMILNGLLTPIATGLLATLAINTEMWRLVVYQALLGFGTGVGFQGPQVAAQAILSDNDSQIGIAIIQFAQALGPAIFVAAAQTIFASRLASLLPGQGAAPPADHALVLPENRDGDYKMDLVGYNEALIKTFYLPVALAGATLIGALGVEWRSLKVKRGSAL</sequence>
<dbReference type="GO" id="GO:0005886">
    <property type="term" value="C:plasma membrane"/>
    <property type="evidence" value="ECO:0007669"/>
    <property type="project" value="TreeGrafter"/>
</dbReference>
<dbReference type="AlphaFoldDB" id="G9MYF9"/>
<protein>
    <recommendedName>
        <fullName evidence="6">Major facilitator superfamily (MFS) profile domain-containing protein</fullName>
    </recommendedName>
</protein>
<comment type="subcellular location">
    <subcellularLocation>
        <location evidence="1">Membrane</location>
        <topology evidence="1">Multi-pass membrane protein</topology>
    </subcellularLocation>
</comment>
<accession>G9MYF9</accession>
<dbReference type="Gene3D" id="1.20.1720.10">
    <property type="entry name" value="Multidrug resistance protein D"/>
    <property type="match status" value="1"/>
</dbReference>
<dbReference type="RefSeq" id="XP_013954775.1">
    <property type="nucleotide sequence ID" value="XM_014099300.1"/>
</dbReference>
<feature type="transmembrane region" description="Helical" evidence="5">
    <location>
        <begin position="286"/>
        <end position="306"/>
    </location>
</feature>
<evidence type="ECO:0000256" key="2">
    <source>
        <dbReference type="ARBA" id="ARBA00022692"/>
    </source>
</evidence>
<feature type="transmembrane region" description="Helical" evidence="5">
    <location>
        <begin position="326"/>
        <end position="346"/>
    </location>
</feature>
<feature type="transmembrane region" description="Helical" evidence="5">
    <location>
        <begin position="171"/>
        <end position="194"/>
    </location>
</feature>
<evidence type="ECO:0000256" key="3">
    <source>
        <dbReference type="ARBA" id="ARBA00022989"/>
    </source>
</evidence>
<dbReference type="VEuPathDB" id="FungiDB:TRIVIDRAFT_223898"/>
<keyword evidence="3 5" id="KW-1133">Transmembrane helix</keyword>
<dbReference type="InterPro" id="IPR036259">
    <property type="entry name" value="MFS_trans_sf"/>
</dbReference>
<evidence type="ECO:0000256" key="1">
    <source>
        <dbReference type="ARBA" id="ARBA00004141"/>
    </source>
</evidence>
<dbReference type="PANTHER" id="PTHR23501:SF198">
    <property type="entry name" value="AZOLE RESISTANCE PROTEIN 1-RELATED"/>
    <property type="match status" value="1"/>
</dbReference>
<gene>
    <name evidence="7" type="ORF">TRIVIDRAFT_223898</name>
</gene>
<dbReference type="FunCoup" id="G9MYF9">
    <property type="interactions" value="47"/>
</dbReference>
<dbReference type="PROSITE" id="PS50850">
    <property type="entry name" value="MFS"/>
    <property type="match status" value="1"/>
</dbReference>